<gene>
    <name evidence="1" type="ORF">G9H71_13715</name>
</gene>
<evidence type="ECO:0000313" key="1">
    <source>
        <dbReference type="EMBL" id="NHC14840.1"/>
    </source>
</evidence>
<sequence>MPVFVLLRHGHAGQKREWPFPDRERPLRGRGRQEAQGVVGTMQHVPVRRLFTSPYRRCWETLMPLSAARGIPVERCDLLAPDADLEDVLALLADEESDGAVFCTHGELLEQVLDRWQSDGPVHVRKRVTTKKGGLWVVDSAPGKAPVARYHSARRVKSDRR</sequence>
<name>A0ABX0GZ28_9ACTN</name>
<protein>
    <submittedName>
        <fullName evidence="1">Phosphoglycerate mutase family protein</fullName>
    </submittedName>
</protein>
<dbReference type="SMART" id="SM00855">
    <property type="entry name" value="PGAM"/>
    <property type="match status" value="1"/>
</dbReference>
<organism evidence="1 2">
    <name type="scientific">Motilibacter deserti</name>
    <dbReference type="NCBI Taxonomy" id="2714956"/>
    <lineage>
        <taxon>Bacteria</taxon>
        <taxon>Bacillati</taxon>
        <taxon>Actinomycetota</taxon>
        <taxon>Actinomycetes</taxon>
        <taxon>Motilibacterales</taxon>
        <taxon>Motilibacteraceae</taxon>
        <taxon>Motilibacter</taxon>
    </lineage>
</organism>
<dbReference type="InterPro" id="IPR029033">
    <property type="entry name" value="His_PPase_superfam"/>
</dbReference>
<dbReference type="Proteomes" id="UP000800981">
    <property type="component" value="Unassembled WGS sequence"/>
</dbReference>
<dbReference type="Gene3D" id="3.40.50.1240">
    <property type="entry name" value="Phosphoglycerate mutase-like"/>
    <property type="match status" value="1"/>
</dbReference>
<dbReference type="SUPFAM" id="SSF53254">
    <property type="entry name" value="Phosphoglycerate mutase-like"/>
    <property type="match status" value="1"/>
</dbReference>
<dbReference type="CDD" id="cd07067">
    <property type="entry name" value="HP_PGM_like"/>
    <property type="match status" value="1"/>
</dbReference>
<dbReference type="InterPro" id="IPR013078">
    <property type="entry name" value="His_Pase_superF_clade-1"/>
</dbReference>
<dbReference type="Pfam" id="PF00300">
    <property type="entry name" value="His_Phos_1"/>
    <property type="match status" value="1"/>
</dbReference>
<accession>A0ABX0GZ28</accession>
<comment type="caution">
    <text evidence="1">The sequence shown here is derived from an EMBL/GenBank/DDBJ whole genome shotgun (WGS) entry which is preliminary data.</text>
</comment>
<proteinExistence type="predicted"/>
<dbReference type="RefSeq" id="WP_166282761.1">
    <property type="nucleotide sequence ID" value="NZ_JAANNP010000011.1"/>
</dbReference>
<keyword evidence="2" id="KW-1185">Reference proteome</keyword>
<reference evidence="1 2" key="1">
    <citation type="submission" date="2020-03" db="EMBL/GenBank/DDBJ databases">
        <title>Two novel Motilibacter sp.</title>
        <authorList>
            <person name="Liu S."/>
        </authorList>
    </citation>
    <scope>NUCLEOTIDE SEQUENCE [LARGE SCALE GENOMIC DNA]</scope>
    <source>
        <strain evidence="1 2">E257</strain>
    </source>
</reference>
<dbReference type="EMBL" id="JAANNP010000011">
    <property type="protein sequence ID" value="NHC14840.1"/>
    <property type="molecule type" value="Genomic_DNA"/>
</dbReference>
<evidence type="ECO:0000313" key="2">
    <source>
        <dbReference type="Proteomes" id="UP000800981"/>
    </source>
</evidence>